<protein>
    <submittedName>
        <fullName evidence="2">SH3 domain-containing protein</fullName>
    </submittedName>
</protein>
<reference evidence="2" key="1">
    <citation type="journal article" date="2019" name="PLoS Negl. Trop. Dis.">
        <title>Revisiting the worldwide diversity of Leptospira species in the environment.</title>
        <authorList>
            <person name="Vincent A.T."/>
            <person name="Schiettekatte O."/>
            <person name="Bourhy P."/>
            <person name="Veyrier F.J."/>
            <person name="Picardeau M."/>
        </authorList>
    </citation>
    <scope>NUCLEOTIDE SEQUENCE [LARGE SCALE GENOMIC DNA]</scope>
    <source>
        <strain evidence="2">201800287</strain>
    </source>
</reference>
<evidence type="ECO:0000259" key="1">
    <source>
        <dbReference type="Pfam" id="PF08239"/>
    </source>
</evidence>
<name>A0A4V3JIY1_9LEPT</name>
<gene>
    <name evidence="2" type="ORF">EHQ24_18865</name>
</gene>
<dbReference type="OrthoDB" id="327501at2"/>
<dbReference type="Gene3D" id="2.30.30.40">
    <property type="entry name" value="SH3 Domains"/>
    <property type="match status" value="1"/>
</dbReference>
<dbReference type="InterPro" id="IPR003646">
    <property type="entry name" value="SH3-like_bac-type"/>
</dbReference>
<dbReference type="AlphaFoldDB" id="A0A4V3JIY1"/>
<keyword evidence="3" id="KW-1185">Reference proteome</keyword>
<sequence length="272" mass="31821">MKKTKYFGLILILLLHFCKDQTENSEQNNFIFVKGKNIHLRVQPDQKSKSLGFLQGGNKLEIVSESNDKTKIDEFIGKWIKVKVLSGKLKDNQGFVFSQFTLEKNISPIDLIYKETEITKRNKFLEKLKLDFPEYDEIGLYSFDELINFEIFVNDCKVKRIDTSVGFEQKEELIREFQNLQSNFSEAEFEKMTTCEFLWANYCGGTDILPYPYFSYSNKNSIKQIISSLNIESGDKENCYQTIDNKKYCFHISKTNEKFLIGGLCQMHINQK</sequence>
<evidence type="ECO:0000313" key="3">
    <source>
        <dbReference type="Proteomes" id="UP000298009"/>
    </source>
</evidence>
<comment type="caution">
    <text evidence="2">The sequence shown here is derived from an EMBL/GenBank/DDBJ whole genome shotgun (WGS) entry which is preliminary data.</text>
</comment>
<proteinExistence type="predicted"/>
<feature type="domain" description="SH3b" evidence="1">
    <location>
        <begin position="38"/>
        <end position="100"/>
    </location>
</feature>
<evidence type="ECO:0000313" key="2">
    <source>
        <dbReference type="EMBL" id="TGK77676.1"/>
    </source>
</evidence>
<organism evidence="2 3">
    <name type="scientific">Leptospira noumeaensis</name>
    <dbReference type="NCBI Taxonomy" id="2484964"/>
    <lineage>
        <taxon>Bacteria</taxon>
        <taxon>Pseudomonadati</taxon>
        <taxon>Spirochaetota</taxon>
        <taxon>Spirochaetia</taxon>
        <taxon>Leptospirales</taxon>
        <taxon>Leptospiraceae</taxon>
        <taxon>Leptospira</taxon>
    </lineage>
</organism>
<dbReference type="Proteomes" id="UP000298009">
    <property type="component" value="Unassembled WGS sequence"/>
</dbReference>
<dbReference type="EMBL" id="RQFK01000037">
    <property type="protein sequence ID" value="TGK77676.1"/>
    <property type="molecule type" value="Genomic_DNA"/>
</dbReference>
<accession>A0A4V3JIY1</accession>
<dbReference type="Pfam" id="PF08239">
    <property type="entry name" value="SH3_3"/>
    <property type="match status" value="1"/>
</dbReference>